<dbReference type="RefSeq" id="WP_261732798.1">
    <property type="nucleotide sequence ID" value="NZ_JAODOQ010000001.1"/>
</dbReference>
<organism evidence="1 2">
    <name type="scientific">Shewanella phaeophyticola</name>
    <dbReference type="NCBI Taxonomy" id="2978345"/>
    <lineage>
        <taxon>Bacteria</taxon>
        <taxon>Pseudomonadati</taxon>
        <taxon>Pseudomonadota</taxon>
        <taxon>Gammaproteobacteria</taxon>
        <taxon>Alteromonadales</taxon>
        <taxon>Shewanellaceae</taxon>
        <taxon>Shewanella</taxon>
    </lineage>
</organism>
<evidence type="ECO:0000313" key="2">
    <source>
        <dbReference type="Proteomes" id="UP001431192"/>
    </source>
</evidence>
<dbReference type="Proteomes" id="UP001431192">
    <property type="component" value="Unassembled WGS sequence"/>
</dbReference>
<proteinExistence type="predicted"/>
<keyword evidence="2" id="KW-1185">Reference proteome</keyword>
<evidence type="ECO:0000313" key="1">
    <source>
        <dbReference type="EMBL" id="MCT8986386.1"/>
    </source>
</evidence>
<comment type="caution">
    <text evidence="1">The sequence shown here is derived from an EMBL/GenBank/DDBJ whole genome shotgun (WGS) entry which is preliminary data.</text>
</comment>
<dbReference type="EMBL" id="JAODOQ010000001">
    <property type="protein sequence ID" value="MCT8986386.1"/>
    <property type="molecule type" value="Genomic_DNA"/>
</dbReference>
<reference evidence="1" key="1">
    <citation type="submission" date="2022-09" db="EMBL/GenBank/DDBJ databases">
        <title>Shewanella sp. KJ10-1 sp.nov, isolated from marine algae.</title>
        <authorList>
            <person name="Butt M."/>
            <person name="Lee J.K."/>
            <person name="Kim J.M."/>
            <person name="Choi D.G."/>
        </authorList>
    </citation>
    <scope>NUCLEOTIDE SEQUENCE</scope>
    <source>
        <strain evidence="1">KJ10-1</strain>
    </source>
</reference>
<sequence>MQIESTLVNELQIGSRLNGVIEQNRRGEFGLLLAMLSADARDMAQFQLDKDLNVDQKLRKQFSLPPAQSLVADVSTDIHVTDNAPLFQQQGARQFQLQQALTPEAFVIRDAQPDAMVEVLSNCDELTKRKALNSYQQHTVIEDMHFIDQLATQRKISQTMANNMLNKQVIFLLICELGK</sequence>
<name>A0ABT2P161_9GAMM</name>
<dbReference type="Pfam" id="PF11993">
    <property type="entry name" value="VC2046"/>
    <property type="match status" value="1"/>
</dbReference>
<protein>
    <submittedName>
        <fullName evidence="1">QueD-like protein</fullName>
    </submittedName>
</protein>
<accession>A0ABT2P161</accession>
<dbReference type="InterPro" id="IPR021879">
    <property type="entry name" value="VC2046_fam"/>
</dbReference>
<gene>
    <name evidence="1" type="ORF">N4T56_07640</name>
</gene>